<evidence type="ECO:0000313" key="4">
    <source>
        <dbReference type="Proteomes" id="UP001317259"/>
    </source>
</evidence>
<feature type="region of interest" description="Disordered" evidence="1">
    <location>
        <begin position="22"/>
        <end position="51"/>
    </location>
</feature>
<feature type="chain" id="PRO_5046623997" description="DUF3558 domain-containing protein" evidence="2">
    <location>
        <begin position="20"/>
        <end position="173"/>
    </location>
</feature>
<accession>A0ABT0FRW7</accession>
<protein>
    <recommendedName>
        <fullName evidence="5">DUF3558 domain-containing protein</fullName>
    </recommendedName>
</protein>
<organism evidence="3 4">
    <name type="scientific">Actinomadura luzonensis</name>
    <dbReference type="NCBI Taxonomy" id="2805427"/>
    <lineage>
        <taxon>Bacteria</taxon>
        <taxon>Bacillati</taxon>
        <taxon>Actinomycetota</taxon>
        <taxon>Actinomycetes</taxon>
        <taxon>Streptosporangiales</taxon>
        <taxon>Thermomonosporaceae</taxon>
        <taxon>Actinomadura</taxon>
    </lineage>
</organism>
<keyword evidence="4" id="KW-1185">Reference proteome</keyword>
<proteinExistence type="predicted"/>
<reference evidence="3 4" key="1">
    <citation type="submission" date="2022-04" db="EMBL/GenBank/DDBJ databases">
        <title>Genome draft of Actinomadura sp. ATCC 31491.</title>
        <authorList>
            <person name="Shi X."/>
            <person name="Du Y."/>
        </authorList>
    </citation>
    <scope>NUCLEOTIDE SEQUENCE [LARGE SCALE GENOMIC DNA]</scope>
    <source>
        <strain evidence="3 4">ATCC 31491</strain>
    </source>
</reference>
<gene>
    <name evidence="3" type="ORF">MF672_014870</name>
</gene>
<evidence type="ECO:0000256" key="2">
    <source>
        <dbReference type="SAM" id="SignalP"/>
    </source>
</evidence>
<feature type="compositionally biased region" description="Low complexity" evidence="1">
    <location>
        <begin position="41"/>
        <end position="51"/>
    </location>
</feature>
<dbReference type="PROSITE" id="PS51257">
    <property type="entry name" value="PROKAR_LIPOPROTEIN"/>
    <property type="match status" value="1"/>
</dbReference>
<dbReference type="EMBL" id="JAKRKC020000001">
    <property type="protein sequence ID" value="MCK2215060.1"/>
    <property type="molecule type" value="Genomic_DNA"/>
</dbReference>
<name>A0ABT0FRW7_9ACTN</name>
<evidence type="ECO:0008006" key="5">
    <source>
        <dbReference type="Google" id="ProtNLM"/>
    </source>
</evidence>
<comment type="caution">
    <text evidence="3">The sequence shown here is derived from an EMBL/GenBank/DDBJ whole genome shotgun (WGS) entry which is preliminary data.</text>
</comment>
<sequence>MRRLAAVILVLALSGCAGGHGDGDGDRDGGGAPEAGTPVVSPSAGSAGSRASSLSCGADEVHLPAVSGRLERAGAFSRLPALARPLDVRGLIWSSNDERLYAGVVCGPRTAEQFATLVARARLTAYEGRPALRWTTRTGVRNLMWLERPGVAVYVAATPGLTAQMRRVAAGIE</sequence>
<keyword evidence="2" id="KW-0732">Signal</keyword>
<evidence type="ECO:0000256" key="1">
    <source>
        <dbReference type="SAM" id="MobiDB-lite"/>
    </source>
</evidence>
<dbReference type="Proteomes" id="UP001317259">
    <property type="component" value="Unassembled WGS sequence"/>
</dbReference>
<dbReference type="RefSeq" id="WP_242375312.1">
    <property type="nucleotide sequence ID" value="NZ_JAKRKC020000001.1"/>
</dbReference>
<feature type="signal peptide" evidence="2">
    <location>
        <begin position="1"/>
        <end position="19"/>
    </location>
</feature>
<evidence type="ECO:0000313" key="3">
    <source>
        <dbReference type="EMBL" id="MCK2215060.1"/>
    </source>
</evidence>